<keyword evidence="5 15" id="KW-0285">Flavoprotein</keyword>
<evidence type="ECO:0000256" key="6">
    <source>
        <dbReference type="ARBA" id="ARBA00022827"/>
    </source>
</evidence>
<keyword evidence="6 15" id="KW-0274">FAD</keyword>
<feature type="domain" description="Acyl-CoA oxidase/dehydrogenase middle" evidence="18">
    <location>
        <begin position="167"/>
        <end position="267"/>
    </location>
</feature>
<feature type="region of interest" description="Disordered" evidence="16">
    <location>
        <begin position="1"/>
        <end position="23"/>
    </location>
</feature>
<reference evidence="21 22" key="1">
    <citation type="submission" date="2007-06" db="EMBL/GenBank/DDBJ databases">
        <authorList>
            <person name="Shimkets L."/>
            <person name="Ferriera S."/>
            <person name="Johnson J."/>
            <person name="Kravitz S."/>
            <person name="Beeson K."/>
            <person name="Sutton G."/>
            <person name="Rogers Y.-H."/>
            <person name="Friedman R."/>
            <person name="Frazier M."/>
            <person name="Venter J.C."/>
        </authorList>
    </citation>
    <scope>NUCLEOTIDE SEQUENCE [LARGE SCALE GENOMIC DNA]</scope>
    <source>
        <strain evidence="21 22">SIR-1</strain>
    </source>
</reference>
<dbReference type="PANTHER" id="PTHR43884">
    <property type="entry name" value="ACYL-COA DEHYDROGENASE"/>
    <property type="match status" value="1"/>
</dbReference>
<dbReference type="GO" id="GO:0003995">
    <property type="term" value="F:acyl-CoA dehydrogenase activity"/>
    <property type="evidence" value="ECO:0007669"/>
    <property type="project" value="InterPro"/>
</dbReference>
<keyword evidence="4" id="KW-0597">Phosphoprotein</keyword>
<dbReference type="Pfam" id="PF02770">
    <property type="entry name" value="Acyl-CoA_dh_M"/>
    <property type="match status" value="1"/>
</dbReference>
<evidence type="ECO:0000256" key="16">
    <source>
        <dbReference type="SAM" id="MobiDB-lite"/>
    </source>
</evidence>
<comment type="cofactor">
    <cofactor evidence="1 15">
        <name>FAD</name>
        <dbReference type="ChEBI" id="CHEBI:57692"/>
    </cofactor>
</comment>
<dbReference type="GO" id="GO:0006631">
    <property type="term" value="P:fatty acid metabolic process"/>
    <property type="evidence" value="ECO:0007669"/>
    <property type="project" value="UniProtKB-ARBA"/>
</dbReference>
<keyword evidence="22" id="KW-1185">Reference proteome</keyword>
<evidence type="ECO:0000256" key="12">
    <source>
        <dbReference type="ARBA" id="ARBA00049038"/>
    </source>
</evidence>
<dbReference type="FunFam" id="1.20.140.10:FF:000008">
    <property type="entry name" value="acyl-CoA dehydrogenase family member 9, mitochondrial"/>
    <property type="match status" value="1"/>
</dbReference>
<dbReference type="FunFam" id="2.40.110.10:FF:000006">
    <property type="entry name" value="very long-chain specific acyl-CoA dehydrogenase, mitochondrial"/>
    <property type="match status" value="1"/>
</dbReference>
<dbReference type="InterPro" id="IPR037069">
    <property type="entry name" value="AcylCoA_DH/ox_N_sf"/>
</dbReference>
<dbReference type="InterPro" id="IPR006089">
    <property type="entry name" value="Acyl-CoA_DH_CS"/>
</dbReference>
<keyword evidence="8" id="KW-0007">Acetylation</keyword>
<dbReference type="InterPro" id="IPR009100">
    <property type="entry name" value="AcylCoA_DH/oxidase_NM_dom_sf"/>
</dbReference>
<dbReference type="SUPFAM" id="SSF47203">
    <property type="entry name" value="Acyl-CoA dehydrogenase C-terminal domain-like"/>
    <property type="match status" value="2"/>
</dbReference>
<proteinExistence type="inferred from homology"/>
<dbReference type="InterPro" id="IPR013786">
    <property type="entry name" value="AcylCoA_DH/ox_N"/>
</dbReference>
<dbReference type="Proteomes" id="UP000005801">
    <property type="component" value="Unassembled WGS sequence"/>
</dbReference>
<dbReference type="STRING" id="391625.PPSIR1_06718"/>
<comment type="catalytic activity">
    <reaction evidence="13">
        <text>eicosanoyl-CoA + oxidized [electron-transfer flavoprotein] + H(+) = (2E)-eicosenoyl-CoA + reduced [electron-transfer flavoprotein]</text>
        <dbReference type="Rhea" id="RHEA:47236"/>
        <dbReference type="Rhea" id="RHEA-COMP:10685"/>
        <dbReference type="Rhea" id="RHEA-COMP:10686"/>
        <dbReference type="ChEBI" id="CHEBI:15378"/>
        <dbReference type="ChEBI" id="CHEBI:57380"/>
        <dbReference type="ChEBI" id="CHEBI:57692"/>
        <dbReference type="ChEBI" id="CHEBI:58307"/>
        <dbReference type="ChEBI" id="CHEBI:74691"/>
    </reaction>
    <physiologicalReaction direction="left-to-right" evidence="13">
        <dbReference type="Rhea" id="RHEA:47237"/>
    </physiologicalReaction>
</comment>
<dbReference type="PANTHER" id="PTHR43884:SF9">
    <property type="entry name" value="COMPLEX I ASSEMBLY FACTOR ACAD9, MITOCHONDRIAL"/>
    <property type="match status" value="1"/>
</dbReference>
<evidence type="ECO:0000256" key="3">
    <source>
        <dbReference type="ARBA" id="ARBA00009347"/>
    </source>
</evidence>
<protein>
    <submittedName>
        <fullName evidence="21">Acyl-CoA dehydrogenase</fullName>
    </submittedName>
</protein>
<evidence type="ECO:0000256" key="2">
    <source>
        <dbReference type="ARBA" id="ARBA00004170"/>
    </source>
</evidence>
<dbReference type="InterPro" id="IPR046373">
    <property type="entry name" value="Acyl-CoA_Oxase/DH_mid-dom_sf"/>
</dbReference>
<dbReference type="eggNOG" id="COG1960">
    <property type="taxonomic scope" value="Bacteria"/>
</dbReference>
<evidence type="ECO:0000313" key="22">
    <source>
        <dbReference type="Proteomes" id="UP000005801"/>
    </source>
</evidence>
<dbReference type="Pfam" id="PF02771">
    <property type="entry name" value="Acyl-CoA_dh_N"/>
    <property type="match status" value="1"/>
</dbReference>
<comment type="catalytic activity">
    <reaction evidence="14">
        <text>octadecanoyl-CoA + oxidized [electron-transfer flavoprotein] + H(+) = (2E)-octadecenoyl-CoA + reduced [electron-transfer flavoprotein]</text>
        <dbReference type="Rhea" id="RHEA:47240"/>
        <dbReference type="Rhea" id="RHEA-COMP:10685"/>
        <dbReference type="Rhea" id="RHEA-COMP:10686"/>
        <dbReference type="ChEBI" id="CHEBI:15378"/>
        <dbReference type="ChEBI" id="CHEBI:57394"/>
        <dbReference type="ChEBI" id="CHEBI:57692"/>
        <dbReference type="ChEBI" id="CHEBI:58307"/>
        <dbReference type="ChEBI" id="CHEBI:71412"/>
    </reaction>
    <physiologicalReaction direction="left-to-right" evidence="14">
        <dbReference type="Rhea" id="RHEA:47241"/>
    </physiologicalReaction>
</comment>
<comment type="similarity">
    <text evidence="3 15">Belongs to the acyl-CoA dehydrogenase family.</text>
</comment>
<evidence type="ECO:0000259" key="18">
    <source>
        <dbReference type="Pfam" id="PF02770"/>
    </source>
</evidence>
<evidence type="ECO:0000256" key="7">
    <source>
        <dbReference type="ARBA" id="ARBA00022946"/>
    </source>
</evidence>
<dbReference type="GO" id="GO:0050660">
    <property type="term" value="F:flavin adenine dinucleotide binding"/>
    <property type="evidence" value="ECO:0007669"/>
    <property type="project" value="InterPro"/>
</dbReference>
<feature type="domain" description="Acyl-CoA dehydrogenase/oxidase N-terminal" evidence="19">
    <location>
        <begin position="58"/>
        <end position="162"/>
    </location>
</feature>
<dbReference type="GO" id="GO:0016020">
    <property type="term" value="C:membrane"/>
    <property type="evidence" value="ECO:0007669"/>
    <property type="project" value="UniProtKB-SubCell"/>
</dbReference>
<dbReference type="Pfam" id="PF21343">
    <property type="entry name" value="ACAD9-ACADV_C"/>
    <property type="match status" value="1"/>
</dbReference>
<dbReference type="InterPro" id="IPR009075">
    <property type="entry name" value="AcylCo_DH/oxidase_C"/>
</dbReference>
<organism evidence="21 22">
    <name type="scientific">Plesiocystis pacifica SIR-1</name>
    <dbReference type="NCBI Taxonomy" id="391625"/>
    <lineage>
        <taxon>Bacteria</taxon>
        <taxon>Pseudomonadati</taxon>
        <taxon>Myxococcota</taxon>
        <taxon>Polyangia</taxon>
        <taxon>Nannocystales</taxon>
        <taxon>Nannocystaceae</taxon>
        <taxon>Plesiocystis</taxon>
    </lineage>
</organism>
<dbReference type="PROSITE" id="PS00073">
    <property type="entry name" value="ACYL_COA_DH_2"/>
    <property type="match status" value="1"/>
</dbReference>
<dbReference type="Gene3D" id="2.40.110.10">
    <property type="entry name" value="Butyryl-CoA Dehydrogenase, subunit A, domain 2"/>
    <property type="match status" value="1"/>
</dbReference>
<dbReference type="InterPro" id="IPR006091">
    <property type="entry name" value="Acyl-CoA_Oxase/DH_mid-dom"/>
</dbReference>
<evidence type="ECO:0000259" key="20">
    <source>
        <dbReference type="Pfam" id="PF21343"/>
    </source>
</evidence>
<evidence type="ECO:0000256" key="8">
    <source>
        <dbReference type="ARBA" id="ARBA00022990"/>
    </source>
</evidence>
<evidence type="ECO:0000259" key="19">
    <source>
        <dbReference type="Pfam" id="PF02771"/>
    </source>
</evidence>
<comment type="catalytic activity">
    <reaction evidence="12">
        <text>tetradecanoyl-CoA + oxidized [electron-transfer flavoprotein] + H(+) = (2E)-tetradecenoyl-CoA + reduced [electron-transfer flavoprotein]</text>
        <dbReference type="Rhea" id="RHEA:47316"/>
        <dbReference type="Rhea" id="RHEA-COMP:10685"/>
        <dbReference type="Rhea" id="RHEA-COMP:10686"/>
        <dbReference type="ChEBI" id="CHEBI:15378"/>
        <dbReference type="ChEBI" id="CHEBI:57385"/>
        <dbReference type="ChEBI" id="CHEBI:57692"/>
        <dbReference type="ChEBI" id="CHEBI:58307"/>
        <dbReference type="ChEBI" id="CHEBI:61405"/>
    </reaction>
    <physiologicalReaction direction="left-to-right" evidence="12">
        <dbReference type="Rhea" id="RHEA:47317"/>
    </physiologicalReaction>
</comment>
<evidence type="ECO:0000256" key="1">
    <source>
        <dbReference type="ARBA" id="ARBA00001974"/>
    </source>
</evidence>
<evidence type="ECO:0000256" key="4">
    <source>
        <dbReference type="ARBA" id="ARBA00022553"/>
    </source>
</evidence>
<dbReference type="InterPro" id="IPR049448">
    <property type="entry name" value="ACAD9/ACADV-like_C"/>
</dbReference>
<evidence type="ECO:0000256" key="13">
    <source>
        <dbReference type="ARBA" id="ARBA00049140"/>
    </source>
</evidence>
<dbReference type="Gene3D" id="1.20.140.10">
    <property type="entry name" value="Butyryl-CoA Dehydrogenase, subunit A, domain 3"/>
    <property type="match status" value="2"/>
</dbReference>
<evidence type="ECO:0000256" key="14">
    <source>
        <dbReference type="ARBA" id="ARBA00049224"/>
    </source>
</evidence>
<keyword evidence="7" id="KW-0809">Transit peptide</keyword>
<dbReference type="RefSeq" id="WP_006974787.1">
    <property type="nucleotide sequence ID" value="NZ_ABCS01000074.1"/>
</dbReference>
<sequence length="600" mass="66160">MDDVRKSPDQGSNPADSNKGKHEDLSFARHLFFGEVEDDEVFPYPDGLSDEERETLALLLEPLDRFLRERIEDGDVDHDSLLEPALIDELKEMGLFGLQIAEEHGGLGLSNTGYARLFERISATDASIAVTLGAHNSIGLKGILIFGTDAQKEQYLPDLSGGDKVAAFCLTEPSSGSDAASIRTRAKLSEDGEHWILDGSKMWITNGGFADLFTVFAQTQIEVDGEMKDRITAFIVERDFGGVESGPEEHKLGIKGSSTTTIHFDGCKVPKQNVLGEVGGGFKVAMTILNNGRFGLAAGCVGGAKRLIGLAATYANERKQFGKSLSDFGLIKKKFAEMALMTYAAESMTYMTCGLMDKGGRDYAIEAAMSKVAASEAMWIIANECLQVMGGLGYSKEYVFERFVRDGRINIIFEGTNEILRLFIALSGIQAPGEHLRELVAALKNPWENYGMVLTELVSRVRSRVITEELDHAHTKLKRAAVHIEDKAEAFGQAVERLLRHFGKKIIDEQMLLERVADIAIDLYAMIAVVSRATRALDQNRKHAAHECKLASVFCEQADRRIRRRLRALEQGRKNGDEALREIADALFEHGGYVPEHPVL</sequence>
<evidence type="ECO:0000256" key="10">
    <source>
        <dbReference type="ARBA" id="ARBA00023136"/>
    </source>
</evidence>
<comment type="subcellular location">
    <subcellularLocation>
        <location evidence="2">Membrane</location>
        <topology evidence="2">Peripheral membrane protein</topology>
    </subcellularLocation>
</comment>
<gene>
    <name evidence="21" type="ORF">PPSIR1_06718</name>
</gene>
<dbReference type="Pfam" id="PF00441">
    <property type="entry name" value="Acyl-CoA_dh_1"/>
    <property type="match status" value="1"/>
</dbReference>
<dbReference type="Gene3D" id="1.10.540.10">
    <property type="entry name" value="Acyl-CoA dehydrogenase/oxidase, N-terminal domain"/>
    <property type="match status" value="1"/>
</dbReference>
<feature type="domain" description="ACAD9/ACADV-like C-terminal" evidence="20">
    <location>
        <begin position="476"/>
        <end position="593"/>
    </location>
</feature>
<dbReference type="PROSITE" id="PS00072">
    <property type="entry name" value="ACYL_COA_DH_1"/>
    <property type="match status" value="1"/>
</dbReference>
<comment type="catalytic activity">
    <reaction evidence="11">
        <text>oxidized [electron-transfer flavoprotein] + hexadecanoyl-CoA + H(+) = (2E)-hexadecenoyl-CoA + reduced [electron-transfer flavoprotein]</text>
        <dbReference type="Rhea" id="RHEA:43448"/>
        <dbReference type="Rhea" id="RHEA-COMP:10685"/>
        <dbReference type="Rhea" id="RHEA-COMP:10686"/>
        <dbReference type="ChEBI" id="CHEBI:15378"/>
        <dbReference type="ChEBI" id="CHEBI:57379"/>
        <dbReference type="ChEBI" id="CHEBI:57692"/>
        <dbReference type="ChEBI" id="CHEBI:58307"/>
        <dbReference type="ChEBI" id="CHEBI:61526"/>
    </reaction>
    <physiologicalReaction direction="left-to-right" evidence="11">
        <dbReference type="Rhea" id="RHEA:43449"/>
    </physiologicalReaction>
</comment>
<feature type="domain" description="Acyl-CoA dehydrogenase/oxidase C-terminal" evidence="17">
    <location>
        <begin position="279"/>
        <end position="425"/>
    </location>
</feature>
<evidence type="ECO:0000256" key="5">
    <source>
        <dbReference type="ARBA" id="ARBA00022630"/>
    </source>
</evidence>
<evidence type="ECO:0000256" key="11">
    <source>
        <dbReference type="ARBA" id="ARBA00047916"/>
    </source>
</evidence>
<accession>A6GDJ7</accession>
<dbReference type="FunFam" id="1.10.540.10:FF:000001">
    <property type="entry name" value="Very long-chain-specific acyl-CoA dehydrogenase, mitochondrial"/>
    <property type="match status" value="1"/>
</dbReference>
<keyword evidence="9 15" id="KW-0560">Oxidoreductase</keyword>
<evidence type="ECO:0000256" key="9">
    <source>
        <dbReference type="ARBA" id="ARBA00023002"/>
    </source>
</evidence>
<name>A6GDJ7_9BACT</name>
<keyword evidence="10" id="KW-0472">Membrane</keyword>
<dbReference type="EMBL" id="ABCS01000074">
    <property type="protein sequence ID" value="EDM76040.1"/>
    <property type="molecule type" value="Genomic_DNA"/>
</dbReference>
<dbReference type="SUPFAM" id="SSF56645">
    <property type="entry name" value="Acyl-CoA dehydrogenase NM domain-like"/>
    <property type="match status" value="1"/>
</dbReference>
<evidence type="ECO:0000313" key="21">
    <source>
        <dbReference type="EMBL" id="EDM76040.1"/>
    </source>
</evidence>
<dbReference type="InterPro" id="IPR036250">
    <property type="entry name" value="AcylCo_DH-like_C"/>
</dbReference>
<dbReference type="AlphaFoldDB" id="A6GDJ7"/>
<evidence type="ECO:0000259" key="17">
    <source>
        <dbReference type="Pfam" id="PF00441"/>
    </source>
</evidence>
<evidence type="ECO:0000256" key="15">
    <source>
        <dbReference type="RuleBase" id="RU362125"/>
    </source>
</evidence>
<comment type="caution">
    <text evidence="21">The sequence shown here is derived from an EMBL/GenBank/DDBJ whole genome shotgun (WGS) entry which is preliminary data.</text>
</comment>